<dbReference type="GO" id="GO:0006014">
    <property type="term" value="P:D-ribose metabolic process"/>
    <property type="evidence" value="ECO:0007669"/>
    <property type="project" value="InterPro"/>
</dbReference>
<evidence type="ECO:0000256" key="3">
    <source>
        <dbReference type="ARBA" id="ARBA00022741"/>
    </source>
</evidence>
<organism evidence="10 11">
    <name type="scientific">Tricholomella constricta</name>
    <dbReference type="NCBI Taxonomy" id="117010"/>
    <lineage>
        <taxon>Eukaryota</taxon>
        <taxon>Fungi</taxon>
        <taxon>Dikarya</taxon>
        <taxon>Basidiomycota</taxon>
        <taxon>Agaricomycotina</taxon>
        <taxon>Agaricomycetes</taxon>
        <taxon>Agaricomycetidae</taxon>
        <taxon>Agaricales</taxon>
        <taxon>Tricholomatineae</taxon>
        <taxon>Lyophyllaceae</taxon>
        <taxon>Tricholomella</taxon>
    </lineage>
</organism>
<keyword evidence="6" id="KW-0460">Magnesium</keyword>
<dbReference type="EMBL" id="JAACJP010000032">
    <property type="protein sequence ID" value="KAF5375705.1"/>
    <property type="molecule type" value="Genomic_DNA"/>
</dbReference>
<evidence type="ECO:0000256" key="6">
    <source>
        <dbReference type="ARBA" id="ARBA00022842"/>
    </source>
</evidence>
<keyword evidence="3" id="KW-0547">Nucleotide-binding</keyword>
<dbReference type="GO" id="GO:0046872">
    <property type="term" value="F:metal ion binding"/>
    <property type="evidence" value="ECO:0007669"/>
    <property type="project" value="UniProtKB-KW"/>
</dbReference>
<dbReference type="PRINTS" id="PR00990">
    <property type="entry name" value="RIBOKINASE"/>
</dbReference>
<dbReference type="OrthoDB" id="415590at2759"/>
<dbReference type="GO" id="GO:0005524">
    <property type="term" value="F:ATP binding"/>
    <property type="evidence" value="ECO:0007669"/>
    <property type="project" value="UniProtKB-KW"/>
</dbReference>
<dbReference type="InterPro" id="IPR011611">
    <property type="entry name" value="PfkB_dom"/>
</dbReference>
<dbReference type="Proteomes" id="UP000565441">
    <property type="component" value="Unassembled WGS sequence"/>
</dbReference>
<evidence type="ECO:0000256" key="8">
    <source>
        <dbReference type="ARBA" id="ARBA00023277"/>
    </source>
</evidence>
<evidence type="ECO:0000313" key="11">
    <source>
        <dbReference type="Proteomes" id="UP000565441"/>
    </source>
</evidence>
<proteinExistence type="predicted"/>
<evidence type="ECO:0000313" key="10">
    <source>
        <dbReference type="EMBL" id="KAF5375705.1"/>
    </source>
</evidence>
<evidence type="ECO:0000256" key="5">
    <source>
        <dbReference type="ARBA" id="ARBA00022840"/>
    </source>
</evidence>
<dbReference type="Gene3D" id="3.40.1190.20">
    <property type="match status" value="1"/>
</dbReference>
<keyword evidence="4" id="KW-0418">Kinase</keyword>
<dbReference type="InterPro" id="IPR029056">
    <property type="entry name" value="Ribokinase-like"/>
</dbReference>
<comment type="caution">
    <text evidence="10">The sequence shown here is derived from an EMBL/GenBank/DDBJ whole genome shotgun (WGS) entry which is preliminary data.</text>
</comment>
<keyword evidence="1" id="KW-0808">Transferase</keyword>
<sequence length="351" mass="38588">MMPAACSSTRAFSVFLSDSQDMAKDRCRCAIRGSINNDEYFYVKSIARPGETISSYRYERRVGGKGANQAIAIVRAGGTADFYGTIGEDGLWVKETVAGFGLDDRGIIISQDPTGRALIQIADSGENNIILFPGANHSTLHEKAWKTRDSDCDFPESTHLLLQNEIHLESTLCALENFKSTTTIYNPSPLPSVEQIRVFPWNKVDWLIVNEGEAEDLYNALSESEGRHPDTTPNILTRSHRELLSLLSAQPAFATTNIICTLGKDGVLAFIPAFHRPRTAHEAPSFMHFPAATLQGTIRDTTGAGDCFTGYFVQGLMQFGPHARMGRDIREQDVAKILKTCVQVGTTPIVI</sequence>
<gene>
    <name evidence="10" type="ORF">D9615_009362</name>
</gene>
<feature type="domain" description="Carbohydrate kinase PfkB" evidence="9">
    <location>
        <begin position="31"/>
        <end position="320"/>
    </location>
</feature>
<accession>A0A8H5H3F4</accession>
<dbReference type="PANTHER" id="PTHR10584:SF166">
    <property type="entry name" value="RIBOKINASE"/>
    <property type="match status" value="1"/>
</dbReference>
<evidence type="ECO:0000256" key="2">
    <source>
        <dbReference type="ARBA" id="ARBA00022723"/>
    </source>
</evidence>
<evidence type="ECO:0000256" key="7">
    <source>
        <dbReference type="ARBA" id="ARBA00022958"/>
    </source>
</evidence>
<dbReference type="Pfam" id="PF00294">
    <property type="entry name" value="PfkB"/>
    <property type="match status" value="1"/>
</dbReference>
<keyword evidence="8" id="KW-0119">Carbohydrate metabolism</keyword>
<reference evidence="10 11" key="1">
    <citation type="journal article" date="2020" name="ISME J.">
        <title>Uncovering the hidden diversity of litter-decomposition mechanisms in mushroom-forming fungi.</title>
        <authorList>
            <person name="Floudas D."/>
            <person name="Bentzer J."/>
            <person name="Ahren D."/>
            <person name="Johansson T."/>
            <person name="Persson P."/>
            <person name="Tunlid A."/>
        </authorList>
    </citation>
    <scope>NUCLEOTIDE SEQUENCE [LARGE SCALE GENOMIC DNA]</scope>
    <source>
        <strain evidence="10 11">CBS 661.87</strain>
    </source>
</reference>
<keyword evidence="2" id="KW-0479">Metal-binding</keyword>
<dbReference type="InterPro" id="IPR011877">
    <property type="entry name" value="Ribokinase"/>
</dbReference>
<keyword evidence="7" id="KW-0630">Potassium</keyword>
<dbReference type="InterPro" id="IPR002139">
    <property type="entry name" value="Ribo/fructo_kinase"/>
</dbReference>
<dbReference type="GO" id="GO:0004747">
    <property type="term" value="F:ribokinase activity"/>
    <property type="evidence" value="ECO:0007669"/>
    <property type="project" value="InterPro"/>
</dbReference>
<evidence type="ECO:0000256" key="1">
    <source>
        <dbReference type="ARBA" id="ARBA00022679"/>
    </source>
</evidence>
<protein>
    <recommendedName>
        <fullName evidence="9">Carbohydrate kinase PfkB domain-containing protein</fullName>
    </recommendedName>
</protein>
<name>A0A8H5H3F4_9AGAR</name>
<keyword evidence="5" id="KW-0067">ATP-binding</keyword>
<evidence type="ECO:0000259" key="9">
    <source>
        <dbReference type="Pfam" id="PF00294"/>
    </source>
</evidence>
<dbReference type="PANTHER" id="PTHR10584">
    <property type="entry name" value="SUGAR KINASE"/>
    <property type="match status" value="1"/>
</dbReference>
<dbReference type="CDD" id="cd01174">
    <property type="entry name" value="ribokinase"/>
    <property type="match status" value="1"/>
</dbReference>
<dbReference type="SUPFAM" id="SSF53613">
    <property type="entry name" value="Ribokinase-like"/>
    <property type="match status" value="1"/>
</dbReference>
<dbReference type="AlphaFoldDB" id="A0A8H5H3F4"/>
<evidence type="ECO:0000256" key="4">
    <source>
        <dbReference type="ARBA" id="ARBA00022777"/>
    </source>
</evidence>
<keyword evidence="11" id="KW-1185">Reference proteome</keyword>